<accession>A0A1I7YXB0</accession>
<dbReference type="Proteomes" id="UP000095287">
    <property type="component" value="Unplaced"/>
</dbReference>
<dbReference type="AlphaFoldDB" id="A0A1I7YXB0"/>
<keyword evidence="1" id="KW-1185">Reference proteome</keyword>
<evidence type="ECO:0000313" key="1">
    <source>
        <dbReference type="Proteomes" id="UP000095287"/>
    </source>
</evidence>
<sequence length="340" mass="39410">MDRVPRAFHEHVCGRLSIVGLSGAKELSGSYGKIARLAFDHLSSYICTVEDGCQIAEYVFYRHPDRGMEVAEDIEAVPKKFVQSVMIRLEDAEDESVSREVVQRFPYAQEYIFILESSSISKASVDFAYSLKRLATVAIEKKLDDDALRLLQKLVTGQNLWFFFIHPDACEGIAMEMTKSLLCQEQFQELQIKEASRFGSWKTTPVQEILELWSENSEKLRGKHVIVDDYCGQGIKQLEDFLVQRVQSASIIERVLEKCSKEECDFIDKYYHNNYYTYRVPSRVYKFEEGEEGMRRRIYISFECARGQKVPIYQQRPANHKGSNKIHLIRATKMFIILFA</sequence>
<organism evidence="1 2">
    <name type="scientific">Steinernema glaseri</name>
    <dbReference type="NCBI Taxonomy" id="37863"/>
    <lineage>
        <taxon>Eukaryota</taxon>
        <taxon>Metazoa</taxon>
        <taxon>Ecdysozoa</taxon>
        <taxon>Nematoda</taxon>
        <taxon>Chromadorea</taxon>
        <taxon>Rhabditida</taxon>
        <taxon>Tylenchina</taxon>
        <taxon>Panagrolaimomorpha</taxon>
        <taxon>Strongyloidoidea</taxon>
        <taxon>Steinernematidae</taxon>
        <taxon>Steinernema</taxon>
    </lineage>
</organism>
<reference evidence="2" key="1">
    <citation type="submission" date="2016-11" db="UniProtKB">
        <authorList>
            <consortium name="WormBaseParasite"/>
        </authorList>
    </citation>
    <scope>IDENTIFICATION</scope>
</reference>
<name>A0A1I7YXB0_9BILA</name>
<proteinExistence type="predicted"/>
<evidence type="ECO:0000313" key="2">
    <source>
        <dbReference type="WBParaSite" id="L893_g20660.t1"/>
    </source>
</evidence>
<dbReference type="WBParaSite" id="L893_g20660.t1">
    <property type="protein sequence ID" value="L893_g20660.t1"/>
    <property type="gene ID" value="L893_g20660"/>
</dbReference>
<protein>
    <submittedName>
        <fullName evidence="2">Stimulator of interferon genes protein</fullName>
    </submittedName>
</protein>